<dbReference type="InterPro" id="IPR027417">
    <property type="entry name" value="P-loop_NTPase"/>
</dbReference>
<dbReference type="Gene3D" id="3.40.50.300">
    <property type="entry name" value="P-loop containing nucleotide triphosphate hydrolases"/>
    <property type="match status" value="1"/>
</dbReference>
<dbReference type="SUPFAM" id="SSF52540">
    <property type="entry name" value="P-loop containing nucleoside triphosphate hydrolases"/>
    <property type="match status" value="1"/>
</dbReference>
<accession>A0ABW9F4Q4</accession>
<organism evidence="3 4">
    <name type="scientific">Helcococcus bovis</name>
    <dbReference type="NCBI Taxonomy" id="3153252"/>
    <lineage>
        <taxon>Bacteria</taxon>
        <taxon>Bacillati</taxon>
        <taxon>Bacillota</taxon>
        <taxon>Tissierellia</taxon>
        <taxon>Tissierellales</taxon>
        <taxon>Peptoniphilaceae</taxon>
        <taxon>Helcococcus</taxon>
    </lineage>
</organism>
<dbReference type="GO" id="GO:0005524">
    <property type="term" value="F:ATP binding"/>
    <property type="evidence" value="ECO:0007669"/>
    <property type="project" value="UniProtKB-KW"/>
</dbReference>
<dbReference type="RefSeq" id="WP_408126151.1">
    <property type="nucleotide sequence ID" value="NZ_JBFNFH010000001.1"/>
</dbReference>
<evidence type="ECO:0000313" key="4">
    <source>
        <dbReference type="Proteomes" id="UP001629536"/>
    </source>
</evidence>
<evidence type="ECO:0000259" key="2">
    <source>
        <dbReference type="Pfam" id="PF03008"/>
    </source>
</evidence>
<dbReference type="Proteomes" id="UP001629536">
    <property type="component" value="Unassembled WGS sequence"/>
</dbReference>
<keyword evidence="3" id="KW-0067">ATP-binding</keyword>
<keyword evidence="4" id="KW-1185">Reference proteome</keyword>
<dbReference type="SUPFAM" id="SSF46785">
    <property type="entry name" value="Winged helix' DNA-binding domain"/>
    <property type="match status" value="1"/>
</dbReference>
<dbReference type="InterPro" id="IPR011579">
    <property type="entry name" value="ATPase_dom"/>
</dbReference>
<reference evidence="3 4" key="1">
    <citation type="journal article" date="2024" name="Front. Microbiol.">
        <title>Pangenomic and biochemical analyses of Helcococcus ovis reveal widespread tetracycline resistance and a novel bacterial species, Helcococcus bovis.</title>
        <authorList>
            <person name="Cunha F."/>
            <person name="Zhai Y."/>
            <person name="Casaro S."/>
            <person name="Jones K.L."/>
            <person name="Hernandez M."/>
            <person name="Bisinotto R.S."/>
            <person name="Kariyawasam S."/>
            <person name="Brown M.B."/>
            <person name="Phillips A."/>
            <person name="Jeong K.C."/>
            <person name="Galvao K.N."/>
        </authorList>
    </citation>
    <scope>NUCLEOTIDE SEQUENCE [LARGE SCALE GENOMIC DNA]</scope>
    <source>
        <strain evidence="3 4">KG197</strain>
    </source>
</reference>
<protein>
    <submittedName>
        <fullName evidence="3">ATP-binding protein</fullName>
    </submittedName>
</protein>
<dbReference type="InterPro" id="IPR036388">
    <property type="entry name" value="WH-like_DNA-bd_sf"/>
</dbReference>
<comment type="caution">
    <text evidence="3">The sequence shown here is derived from an EMBL/GenBank/DDBJ whole genome shotgun (WGS) entry which is preliminary data.</text>
</comment>
<name>A0ABW9F4Q4_9FIRM</name>
<dbReference type="Pfam" id="PF03008">
    <property type="entry name" value="DUF234"/>
    <property type="match status" value="1"/>
</dbReference>
<sequence length="461" mass="54074">MKFIGRNFELNELNNEFNNNDFAFSVIYGRRRVGKTYLIKEFLKNKPGYYFVGLESNVVINLNLLSEAIYRACGNILGLPAFDTFERAFKFLFEYSINNKIIFVIDEYPYLAESSPYISSLIQSLIDEYKYKSKLFLILCGSSMSFMEEQVLGYKSPLYGRRTSQYKINTFNYLEASEFVEKYSYKDKAIVYGLTNGVAEYLTYFNDSKSLQENIVEIFLKVNGRLYEETSNLLKQELRQPKTYNDILFSISQGSTKLNEIANKVSLATGSLNHYLNSLIELGIIEKKTPVLNRKSKRPIYLISDTMFSFWYKFVQKNLNLINLDMGVLVYNKSIKDNLNDYMGKVFEKISIEYFEERFKRGLIPIFPNDYGNWWGNDSRLKKESEIDMIAYGDNEKYLFLEAKWKNELIDKSVIDNLVEKSLNFSYKESFYWITSLSDFSKMKVGNNVELIKLEDMYNIQ</sequence>
<evidence type="ECO:0000313" key="3">
    <source>
        <dbReference type="EMBL" id="MFM1524249.1"/>
    </source>
</evidence>
<feature type="domain" description="DUF234" evidence="2">
    <location>
        <begin position="311"/>
        <end position="407"/>
    </location>
</feature>
<gene>
    <name evidence="3" type="ORF">ABGF40_01005</name>
</gene>
<dbReference type="Pfam" id="PF01637">
    <property type="entry name" value="ATPase_2"/>
    <property type="match status" value="1"/>
</dbReference>
<proteinExistence type="predicted"/>
<dbReference type="InterPro" id="IPR004256">
    <property type="entry name" value="DUF234"/>
</dbReference>
<keyword evidence="3" id="KW-0547">Nucleotide-binding</keyword>
<dbReference type="Gene3D" id="1.10.10.10">
    <property type="entry name" value="Winged helix-like DNA-binding domain superfamily/Winged helix DNA-binding domain"/>
    <property type="match status" value="1"/>
</dbReference>
<feature type="domain" description="ATPase" evidence="1">
    <location>
        <begin position="3"/>
        <end position="204"/>
    </location>
</feature>
<dbReference type="InterPro" id="IPR036390">
    <property type="entry name" value="WH_DNA-bd_sf"/>
</dbReference>
<evidence type="ECO:0000259" key="1">
    <source>
        <dbReference type="Pfam" id="PF01637"/>
    </source>
</evidence>
<dbReference type="PANTHER" id="PTHR34704">
    <property type="entry name" value="ATPASE"/>
    <property type="match status" value="1"/>
</dbReference>
<dbReference type="PANTHER" id="PTHR34704:SF1">
    <property type="entry name" value="ATPASE"/>
    <property type="match status" value="1"/>
</dbReference>
<dbReference type="EMBL" id="JBFNFH010000001">
    <property type="protein sequence ID" value="MFM1524249.1"/>
    <property type="molecule type" value="Genomic_DNA"/>
</dbReference>